<protein>
    <submittedName>
        <fullName evidence="1">Uncharacterized protein</fullName>
    </submittedName>
</protein>
<organism evidence="1">
    <name type="scientific">Arion vulgaris</name>
    <dbReference type="NCBI Taxonomy" id="1028688"/>
    <lineage>
        <taxon>Eukaryota</taxon>
        <taxon>Metazoa</taxon>
        <taxon>Spiralia</taxon>
        <taxon>Lophotrochozoa</taxon>
        <taxon>Mollusca</taxon>
        <taxon>Gastropoda</taxon>
        <taxon>Heterobranchia</taxon>
        <taxon>Euthyneura</taxon>
        <taxon>Panpulmonata</taxon>
        <taxon>Eupulmonata</taxon>
        <taxon>Stylommatophora</taxon>
        <taxon>Helicina</taxon>
        <taxon>Arionoidea</taxon>
        <taxon>Arionidae</taxon>
        <taxon>Arion</taxon>
    </lineage>
</organism>
<reference evidence="1" key="1">
    <citation type="submission" date="2014-12" db="EMBL/GenBank/DDBJ databases">
        <title>Insight into the proteome of Arion vulgaris.</title>
        <authorList>
            <person name="Aradska J."/>
            <person name="Bulat T."/>
            <person name="Smidak R."/>
            <person name="Sarate P."/>
            <person name="Gangsoo J."/>
            <person name="Sialana F."/>
            <person name="Bilban M."/>
            <person name="Lubec G."/>
        </authorList>
    </citation>
    <scope>NUCLEOTIDE SEQUENCE</scope>
    <source>
        <tissue evidence="1">Skin</tissue>
    </source>
</reference>
<feature type="non-terminal residue" evidence="1">
    <location>
        <position position="84"/>
    </location>
</feature>
<gene>
    <name evidence="1" type="primary">ORF116116</name>
</gene>
<dbReference type="AlphaFoldDB" id="A0A0B7AEX0"/>
<sequence length="84" mass="9466">FFRLSSPWIHSTKTLVTSPSWPKKFANEITPKQIHKVTLITEFSFTEYNVNEILSISSASARAFDVTCSNFTVQYVSLPSSCVC</sequence>
<name>A0A0B7AEX0_9EUPU</name>
<feature type="non-terminal residue" evidence="1">
    <location>
        <position position="1"/>
    </location>
</feature>
<proteinExistence type="predicted"/>
<dbReference type="EMBL" id="HACG01032689">
    <property type="protein sequence ID" value="CEK79554.1"/>
    <property type="molecule type" value="Transcribed_RNA"/>
</dbReference>
<evidence type="ECO:0000313" key="1">
    <source>
        <dbReference type="EMBL" id="CEK79554.1"/>
    </source>
</evidence>
<accession>A0A0B7AEX0</accession>